<keyword evidence="5" id="KW-1185">Reference proteome</keyword>
<protein>
    <submittedName>
        <fullName evidence="4">Cephalosporin-C deacetylase</fullName>
    </submittedName>
</protein>
<evidence type="ECO:0000256" key="1">
    <source>
        <dbReference type="PIRSR" id="PIRSR639069-1"/>
    </source>
</evidence>
<evidence type="ECO:0000256" key="2">
    <source>
        <dbReference type="SAM" id="MobiDB-lite"/>
    </source>
</evidence>
<dbReference type="GO" id="GO:0005976">
    <property type="term" value="P:polysaccharide metabolic process"/>
    <property type="evidence" value="ECO:0007669"/>
    <property type="project" value="TreeGrafter"/>
</dbReference>
<dbReference type="AlphaFoldDB" id="A0A8J3JFT5"/>
<dbReference type="PANTHER" id="PTHR40111">
    <property type="entry name" value="CEPHALOSPORIN-C DEACETYLASE"/>
    <property type="match status" value="1"/>
</dbReference>
<dbReference type="GO" id="GO:0052689">
    <property type="term" value="F:carboxylic ester hydrolase activity"/>
    <property type="evidence" value="ECO:0007669"/>
    <property type="project" value="TreeGrafter"/>
</dbReference>
<dbReference type="EMBL" id="BOMB01000049">
    <property type="protein sequence ID" value="GID15879.1"/>
    <property type="molecule type" value="Genomic_DNA"/>
</dbReference>
<feature type="active site" description="Charge relay system" evidence="1">
    <location>
        <position position="287"/>
    </location>
</feature>
<accession>A0A8J3JFT5</accession>
<organism evidence="4 5">
    <name type="scientific">Actinocatenispora rupis</name>
    <dbReference type="NCBI Taxonomy" id="519421"/>
    <lineage>
        <taxon>Bacteria</taxon>
        <taxon>Bacillati</taxon>
        <taxon>Actinomycetota</taxon>
        <taxon>Actinomycetes</taxon>
        <taxon>Micromonosporales</taxon>
        <taxon>Micromonosporaceae</taxon>
        <taxon>Actinocatenispora</taxon>
    </lineage>
</organism>
<dbReference type="Proteomes" id="UP000612808">
    <property type="component" value="Unassembled WGS sequence"/>
</dbReference>
<name>A0A8J3JFT5_9ACTN</name>
<feature type="active site" description="Charge relay system" evidence="1">
    <location>
        <position position="316"/>
    </location>
</feature>
<feature type="domain" description="Acetyl xylan esterase" evidence="3">
    <location>
        <begin position="18"/>
        <end position="332"/>
    </location>
</feature>
<feature type="region of interest" description="Disordered" evidence="2">
    <location>
        <begin position="136"/>
        <end position="156"/>
    </location>
</feature>
<feature type="active site" description="Nucleophile" evidence="1">
    <location>
        <position position="201"/>
    </location>
</feature>
<comment type="caution">
    <text evidence="4">The sequence shown here is derived from an EMBL/GenBank/DDBJ whole genome shotgun (WGS) entry which is preliminary data.</text>
</comment>
<dbReference type="InterPro" id="IPR029058">
    <property type="entry name" value="AB_hydrolase_fold"/>
</dbReference>
<evidence type="ECO:0000313" key="5">
    <source>
        <dbReference type="Proteomes" id="UP000612808"/>
    </source>
</evidence>
<dbReference type="Pfam" id="PF05448">
    <property type="entry name" value="AXE1"/>
    <property type="match status" value="1"/>
</dbReference>
<reference evidence="4" key="1">
    <citation type="submission" date="2021-01" db="EMBL/GenBank/DDBJ databases">
        <title>Whole genome shotgun sequence of Actinocatenispora rupis NBRC 107355.</title>
        <authorList>
            <person name="Komaki H."/>
            <person name="Tamura T."/>
        </authorList>
    </citation>
    <scope>NUCLEOTIDE SEQUENCE</scope>
    <source>
        <strain evidence="4">NBRC 107355</strain>
    </source>
</reference>
<gene>
    <name evidence="4" type="primary">axeA_3</name>
    <name evidence="4" type="ORF">Aru02nite_67680</name>
</gene>
<dbReference type="SUPFAM" id="SSF53474">
    <property type="entry name" value="alpha/beta-Hydrolases"/>
    <property type="match status" value="1"/>
</dbReference>
<sequence>MRRPRAAGGTEEPPLPRVDMPLTDLVGYLPEREEPADFAEFWAETLAEARSHDEAPTCTPYDAGLTLVDVYDVRFPGYGGHPVAGWLLVPAGADGPLPCVVGYLGNGGGRGFPFEWLTWANAGYVHLLMDTRGQGGKLQPGATGDPVGSSGPVTPGTITRGILDPHDYYYRRVYTDAVRAVDAARAHPAVDPARVVVAGGSQGGSLALAAAGLCDGLAGAVVDVPSLCHFRRALDVVEGNAYQEIWMFLRTHRDRVEDVFRTLSYVDGLNFAARATAPALFSVGLMDVTCPPSTVYAAYNHYAGDKNINVYPYNQHEGGGGYQTLEALRFVRSVLKL</sequence>
<dbReference type="PANTHER" id="PTHR40111:SF1">
    <property type="entry name" value="CEPHALOSPORIN-C DEACETYLASE"/>
    <property type="match status" value="1"/>
</dbReference>
<proteinExistence type="predicted"/>
<evidence type="ECO:0000313" key="4">
    <source>
        <dbReference type="EMBL" id="GID15879.1"/>
    </source>
</evidence>
<evidence type="ECO:0000259" key="3">
    <source>
        <dbReference type="Pfam" id="PF05448"/>
    </source>
</evidence>
<dbReference type="InterPro" id="IPR039069">
    <property type="entry name" value="CE7"/>
</dbReference>
<dbReference type="InterPro" id="IPR008391">
    <property type="entry name" value="AXE1_dom"/>
</dbReference>
<dbReference type="Gene3D" id="3.40.50.1820">
    <property type="entry name" value="alpha/beta hydrolase"/>
    <property type="match status" value="1"/>
</dbReference>